<dbReference type="InterPro" id="IPR003284">
    <property type="entry name" value="Sal_SpvB"/>
</dbReference>
<dbReference type="EMBL" id="FXTA01000002">
    <property type="protein sequence ID" value="SMO63621.1"/>
    <property type="molecule type" value="Genomic_DNA"/>
</dbReference>
<dbReference type="EMBL" id="WKKG01000001">
    <property type="protein sequence ID" value="MRX67044.1"/>
    <property type="molecule type" value="Genomic_DNA"/>
</dbReference>
<feature type="chain" id="PRO_5043205716" evidence="6">
    <location>
        <begin position="21"/>
        <end position="2218"/>
    </location>
</feature>
<keyword evidence="4" id="KW-0378">Hydrolase</keyword>
<evidence type="ECO:0000313" key="11">
    <source>
        <dbReference type="Proteomes" id="UP000468990"/>
    </source>
</evidence>
<dbReference type="RefSeq" id="WP_142450606.1">
    <property type="nucleotide sequence ID" value="NZ_FXTA01000002.1"/>
</dbReference>
<keyword evidence="2" id="KW-0964">Secreted</keyword>
<feature type="domain" description="CBM-cenC" evidence="7">
    <location>
        <begin position="1595"/>
        <end position="1719"/>
    </location>
</feature>
<keyword evidence="3 6" id="KW-0732">Signal</keyword>
<evidence type="ECO:0000256" key="6">
    <source>
        <dbReference type="SAM" id="SignalP"/>
    </source>
</evidence>
<dbReference type="GO" id="GO:0005737">
    <property type="term" value="C:cytoplasm"/>
    <property type="evidence" value="ECO:0007669"/>
    <property type="project" value="InterPro"/>
</dbReference>
<evidence type="ECO:0000313" key="10">
    <source>
        <dbReference type="Proteomes" id="UP000317289"/>
    </source>
</evidence>
<evidence type="ECO:0000256" key="5">
    <source>
        <dbReference type="ARBA" id="ARBA00023026"/>
    </source>
</evidence>
<gene>
    <name evidence="8" type="ORF">GJU42_03605</name>
    <name evidence="9" type="ORF">SAMN06265349_102978</name>
</gene>
<feature type="signal peptide" evidence="6">
    <location>
        <begin position="1"/>
        <end position="20"/>
    </location>
</feature>
<dbReference type="PANTHER" id="PTHR32305:SF15">
    <property type="entry name" value="PROTEIN RHSA-RELATED"/>
    <property type="match status" value="1"/>
</dbReference>
<dbReference type="Proteomes" id="UP000317289">
    <property type="component" value="Unassembled WGS sequence"/>
</dbReference>
<dbReference type="GO" id="GO:0016798">
    <property type="term" value="F:hydrolase activity, acting on glycosyl bonds"/>
    <property type="evidence" value="ECO:0007669"/>
    <property type="project" value="InterPro"/>
</dbReference>
<accession>A0A521CXZ8</accession>
<dbReference type="InterPro" id="IPR013517">
    <property type="entry name" value="FG-GAP"/>
</dbReference>
<dbReference type="Proteomes" id="UP000468990">
    <property type="component" value="Unassembled WGS sequence"/>
</dbReference>
<keyword evidence="5" id="KW-0843">Virulence</keyword>
<organism evidence="9 10">
    <name type="scientific">Flavobacterium resistens</name>
    <dbReference type="NCBI Taxonomy" id="443612"/>
    <lineage>
        <taxon>Bacteria</taxon>
        <taxon>Pseudomonadati</taxon>
        <taxon>Bacteroidota</taxon>
        <taxon>Flavobacteriia</taxon>
        <taxon>Flavobacteriales</taxon>
        <taxon>Flavobacteriaceae</taxon>
        <taxon>Flavobacterium</taxon>
    </lineage>
</organism>
<dbReference type="Gene3D" id="2.180.10.10">
    <property type="entry name" value="RHS repeat-associated core"/>
    <property type="match status" value="2"/>
</dbReference>
<evidence type="ECO:0000313" key="9">
    <source>
        <dbReference type="EMBL" id="SMO63621.1"/>
    </source>
</evidence>
<evidence type="ECO:0000313" key="8">
    <source>
        <dbReference type="EMBL" id="MRX67044.1"/>
    </source>
</evidence>
<dbReference type="PANTHER" id="PTHR32305">
    <property type="match status" value="1"/>
</dbReference>
<dbReference type="SUPFAM" id="SSF69318">
    <property type="entry name" value="Integrin alpha N-terminal domain"/>
    <property type="match status" value="1"/>
</dbReference>
<dbReference type="NCBIfam" id="TIGR03696">
    <property type="entry name" value="Rhs_assc_core"/>
    <property type="match status" value="1"/>
</dbReference>
<dbReference type="InterPro" id="IPR028994">
    <property type="entry name" value="Integrin_alpha_N"/>
</dbReference>
<dbReference type="Pfam" id="PF03534">
    <property type="entry name" value="SpvB"/>
    <property type="match status" value="1"/>
</dbReference>
<dbReference type="GO" id="GO:0005576">
    <property type="term" value="C:extracellular region"/>
    <property type="evidence" value="ECO:0007669"/>
    <property type="project" value="UniProtKB-SubCell"/>
</dbReference>
<dbReference type="Pfam" id="PF13517">
    <property type="entry name" value="FG-GAP_3"/>
    <property type="match status" value="1"/>
</dbReference>
<reference evidence="9 10" key="1">
    <citation type="submission" date="2017-05" db="EMBL/GenBank/DDBJ databases">
        <authorList>
            <person name="Varghese N."/>
            <person name="Submissions S."/>
        </authorList>
    </citation>
    <scope>NUCLEOTIDE SEQUENCE [LARGE SCALE GENOMIC DNA]</scope>
    <source>
        <strain evidence="9 10">DSM 19382</strain>
    </source>
</reference>
<evidence type="ECO:0000256" key="2">
    <source>
        <dbReference type="ARBA" id="ARBA00022525"/>
    </source>
</evidence>
<sequence>MKQFYFSILFFISLSTFICAQTNPTGSSSEVGTTEGDLSVTLSGGASYSLPIALPPGINGVEPQISLSYNSQGSVGIAGYGWNISGISSISRIPATKFHDGAIDAVDFNVLDRFAIDGQRLVLKNPLQAYGGDNIEYETEIYSNLKIKSYGIHPNGVNYGPAFFTVEYPDGSKAYYGNSADSRSITEWSITSWENAQGVKILYSYNSSNNLLEIASIKYGSLGSASPINEIKFTYEASSRDENYYVGGQNIIRSKRLAKISSLSNNIGFRNYVLEYTLTTQRYDRVWKITEKNGDESKNLNPTVFSYDSTDSSINYISNPTILSVDNVSSLNASTIAGDFDGDGFMDFILYPLTGTKAKKKIWMFSGISPNVSAQTIPSLASATEFANVFDEIFPVNYINYQNYLMPLQGWTVVQGSTFTTYAYTPSGAVVQQDQKSYTFPRFVLDYDNECGGETPDVISNPTARIANVNTNATTAGSGSIHYHYESDIQHAFISGDFNGDGLTDMIAVEKSFTYPFTSGCSTSERTYYGGQTFFINLDKRLTSNYVNDAGNIYLSSSGKIFVADFNGDGKSDVYVFDNGSLSVFTLNANNQFVLMTQSLYDSSINVSRPILIGDYNGDGKSDFLLPVVSNNGWLLYKSTGSAFSMEFKSMGNFYLNDPYNTYNYFASDYDNDGKSDLIVVQNSRSGSTGTIKITATSNTRTYDYTVQSAITSAQSNIDIYALPIYLPSTDRQRPHFEIAFINNNRLHFFNSPKNTNKDRLLKSITYGNGVQQFINYQPLDPIYEYSYYSIYNSSLTTEKYPFFDIVSSPDFQIVTSLEKKSASVSKIKRYGYYGAVTNLEGLGFQGFRSIMETNWHDSNNPITCTISNRNINLRGAETDSYFLAYLAYPYRNFVPSSYTVKSNSTYTPTTADLALQPNKVFKLQNTGSSILNTLENSSVETINTFDSFNNITYSQTDTKEGNSVIQTNTSNLTYETPVTNPRYILGRLSSKNVSSTVPGSPAMTSNEAYRYDSYQLLSEIDRSAAGTSTVTEHHDNNASGNITKISIITPLSTRNTWFEYDPSGRFLAKKTDNDALVTSYEYYDTGMLKKETSPYAQTSYTYDSWLKLLTATDDKTNKTVTTSYAGAYSVQNGFETTVTTTTDVLDGSATEEKYDDLGRLTRSGKKNINGTFSYTSFLYDIYDRNYKISEPYFGASPSQWNETKYDIYGRPTDNISFNNRTSTASYVGLATTYTNGGKSKKLTKNAIGNIISSEEPSGGTISYSYFANGNLRLTNYNGVDIIMDQDGWGRKSKITDPSAGIFDYKNNDFGEITEEKSQNGNVITTITRDANGRPTNKKIVGGGSNSETVYTYNSSKLPLTISYEDKNEPTGYNKTITTITYDATFNRPIEISEEKIGVSKFTRSFEYDALGRISSVTKTAQVGGKTSAVKTKNEYKNGGLYKILDANDNVLWQVNTLNPKGQILESVFGNGIKMTNTYDSDGYLSKIQHDKTTTPTSNIITLTTQFDKNTDYLDGRTNSAFGNYTEAFSYDALGRLKTFTNKLGAVETQNYDASGKITSNNLGTYEYDPSKPYRNTAIALTNEATGYYSNREGIFNDSMESQSGWQTYGSGIFSYDKTVPAHSGNTSLKITNTEVHEKVINSSYWTRIDNAEPTQYTYSAWVKSDGPQAELFLFMKTETEQSGWTIVNSKVSNVVNEWTEIIGTFTVPANIKKLNIRLDNNGTGNIWFDDVKIRKTSNAPTGERQLITAYNGFKSPIQIEETGVDKISFLYNDDNQRTMMYYGGLQTEKNDRQFRKYYSADGSMEVKQNTYTGNIEFVTYIGGDGYTAPIAVKSDGVSNITSANFLYLHRDYQGSILAITDSNGFVVEKRLFDAWGSVIKVQDGAGNILNGLTVLDRGYTGHEHLQSVGLINMNARLYDPVIHRFLQVDNYIQDPTSTQNYNQYGYAMNNPLLFIDPSGNTNIIYEVQTGNRTPIGTENGEFTDGQQTLLGSLIGTIVNNWDTWGIKDWANKNINGDKFSKWWKAKINTHNLFGRDSKNSTPPPPPNMSSYVNLNNNSTTLEGRSLLSRFKSYNNKYIIDPNGKPDFTAEGASRLTQAVEGLPTAFGIGGRPAITFGEIYKDVAHTVFGNVKIDSRKIKTNLQYAAILFHEYRHSWQYESGNYYYWANNFGYGSVEDYQERDAYWFQIKMGAGSFYEGYQRYSHYKFLTKNITYKKY</sequence>
<evidence type="ECO:0000256" key="4">
    <source>
        <dbReference type="ARBA" id="ARBA00022801"/>
    </source>
</evidence>
<name>A0A521CXZ8_9FLAO</name>
<evidence type="ECO:0000259" key="7">
    <source>
        <dbReference type="Pfam" id="PF02018"/>
    </source>
</evidence>
<evidence type="ECO:0000256" key="3">
    <source>
        <dbReference type="ARBA" id="ARBA00022729"/>
    </source>
</evidence>
<dbReference type="InterPro" id="IPR008979">
    <property type="entry name" value="Galactose-bd-like_sf"/>
</dbReference>
<dbReference type="Pfam" id="PF02018">
    <property type="entry name" value="CBM_4_9"/>
    <property type="match status" value="1"/>
</dbReference>
<dbReference type="OrthoDB" id="6225685at2"/>
<comment type="subcellular location">
    <subcellularLocation>
        <location evidence="1">Secreted</location>
    </subcellularLocation>
</comment>
<protein>
    <submittedName>
        <fullName evidence="9">RHS repeat-associated core domain-containing protein</fullName>
    </submittedName>
</protein>
<dbReference type="InterPro" id="IPR050708">
    <property type="entry name" value="T6SS_VgrG/RHS"/>
</dbReference>
<dbReference type="InterPro" id="IPR003305">
    <property type="entry name" value="CenC_carb-bd"/>
</dbReference>
<dbReference type="InterPro" id="IPR022385">
    <property type="entry name" value="Rhs_assc_core"/>
</dbReference>
<keyword evidence="11" id="KW-1185">Reference proteome</keyword>
<dbReference type="SUPFAM" id="SSF49785">
    <property type="entry name" value="Galactose-binding domain-like"/>
    <property type="match status" value="1"/>
</dbReference>
<dbReference type="Gene3D" id="2.40.128.340">
    <property type="match status" value="1"/>
</dbReference>
<proteinExistence type="predicted"/>
<evidence type="ECO:0000256" key="1">
    <source>
        <dbReference type="ARBA" id="ARBA00004613"/>
    </source>
</evidence>
<reference evidence="8 11" key="2">
    <citation type="submission" date="2019-11" db="EMBL/GenBank/DDBJ databases">
        <title>Flavobacterium resistens genome.</title>
        <authorList>
            <person name="Wilson V.M."/>
            <person name="Newman J.D."/>
        </authorList>
    </citation>
    <scope>NUCLEOTIDE SEQUENCE [LARGE SCALE GENOMIC DNA]</scope>
    <source>
        <strain evidence="8 11">DSM 19382</strain>
    </source>
</reference>